<dbReference type="InParanoid" id="E1ZYG4"/>
<feature type="non-terminal residue" evidence="1">
    <location>
        <position position="1"/>
    </location>
</feature>
<organism evidence="2">
    <name type="scientific">Camponotus floridanus</name>
    <name type="common">Florida carpenter ant</name>
    <dbReference type="NCBI Taxonomy" id="104421"/>
    <lineage>
        <taxon>Eukaryota</taxon>
        <taxon>Metazoa</taxon>
        <taxon>Ecdysozoa</taxon>
        <taxon>Arthropoda</taxon>
        <taxon>Hexapoda</taxon>
        <taxon>Insecta</taxon>
        <taxon>Pterygota</taxon>
        <taxon>Neoptera</taxon>
        <taxon>Endopterygota</taxon>
        <taxon>Hymenoptera</taxon>
        <taxon>Apocrita</taxon>
        <taxon>Aculeata</taxon>
        <taxon>Formicoidea</taxon>
        <taxon>Formicidae</taxon>
        <taxon>Formicinae</taxon>
        <taxon>Camponotus</taxon>
    </lineage>
</organism>
<dbReference type="Proteomes" id="UP000000311">
    <property type="component" value="Unassembled WGS sequence"/>
</dbReference>
<accession>E1ZYG4</accession>
<evidence type="ECO:0000313" key="1">
    <source>
        <dbReference type="EMBL" id="EFN73775.1"/>
    </source>
</evidence>
<dbReference type="AlphaFoldDB" id="E1ZYG4"/>
<reference evidence="1 2" key="1">
    <citation type="journal article" date="2010" name="Science">
        <title>Genomic comparison of the ants Camponotus floridanus and Harpegnathos saltator.</title>
        <authorList>
            <person name="Bonasio R."/>
            <person name="Zhang G."/>
            <person name="Ye C."/>
            <person name="Mutti N.S."/>
            <person name="Fang X."/>
            <person name="Qin N."/>
            <person name="Donahue G."/>
            <person name="Yang P."/>
            <person name="Li Q."/>
            <person name="Li C."/>
            <person name="Zhang P."/>
            <person name="Huang Z."/>
            <person name="Berger S.L."/>
            <person name="Reinberg D."/>
            <person name="Wang J."/>
            <person name="Liebig J."/>
        </authorList>
    </citation>
    <scope>NUCLEOTIDE SEQUENCE [LARGE SCALE GENOMIC DNA]</scope>
    <source>
        <strain evidence="2">C129</strain>
    </source>
</reference>
<dbReference type="EMBL" id="GL435206">
    <property type="protein sequence ID" value="EFN73775.1"/>
    <property type="molecule type" value="Genomic_DNA"/>
</dbReference>
<name>E1ZYG4_CAMFO</name>
<proteinExistence type="predicted"/>
<feature type="non-terminal residue" evidence="1">
    <location>
        <position position="63"/>
    </location>
</feature>
<sequence>CRQMLSKWNKTKDNDNVKFKSPMQWYQPDRKEYCYFCNTEIIGITSKTIKKVKYADVISVKRP</sequence>
<gene>
    <name evidence="1" type="ORF">EAG_04437</name>
</gene>
<protein>
    <submittedName>
        <fullName evidence="1">Uncharacterized protein</fullName>
    </submittedName>
</protein>
<evidence type="ECO:0000313" key="2">
    <source>
        <dbReference type="Proteomes" id="UP000000311"/>
    </source>
</evidence>
<keyword evidence="2" id="KW-1185">Reference proteome</keyword>